<evidence type="ECO:0000256" key="8">
    <source>
        <dbReference type="ARBA" id="ARBA00023136"/>
    </source>
</evidence>
<gene>
    <name evidence="10" type="ORF">BFC18_06920</name>
</gene>
<dbReference type="RefSeq" id="WP_070124255.1">
    <property type="nucleotide sequence ID" value="NZ_MDHN01000010.1"/>
</dbReference>
<dbReference type="STRING" id="1656094.BFC18_06920"/>
<dbReference type="NCBIfam" id="NF002493">
    <property type="entry name" value="PRK01816.1"/>
    <property type="match status" value="1"/>
</dbReference>
<comment type="caution">
    <text evidence="10">The sequence shown here is derived from an EMBL/GenBank/DDBJ whole genome shotgun (WGS) entry which is preliminary data.</text>
</comment>
<dbReference type="GO" id="GO:0005886">
    <property type="term" value="C:plasma membrane"/>
    <property type="evidence" value="ECO:0007669"/>
    <property type="project" value="UniProtKB-SubCell"/>
</dbReference>
<evidence type="ECO:0000256" key="9">
    <source>
        <dbReference type="SAM" id="Phobius"/>
    </source>
</evidence>
<dbReference type="OrthoDB" id="7066670at2"/>
<dbReference type="AlphaFoldDB" id="A0A1E7ZEC1"/>
<keyword evidence="4" id="KW-1003">Cell membrane</keyword>
<proteinExistence type="inferred from homology"/>
<sequence length="149" mass="16989">MSQSVFTLLRDGQDYMNTWPVKRELYAFFPECRVVSATKLAIKTMPPLAIVAAGMMFNVLGAAYLPQALAIGLFFISLPVQGLLWLGHRSNQVLPPQLKSWYQEVHRKMAAEGCELQAMRSQPKYRELASTLKTAFSELDRVFTQKWFN</sequence>
<evidence type="ECO:0000313" key="10">
    <source>
        <dbReference type="EMBL" id="OFC71878.1"/>
    </source>
</evidence>
<comment type="similarity">
    <text evidence="2">Belongs to the UPF0208 family.</text>
</comment>
<evidence type="ECO:0000256" key="6">
    <source>
        <dbReference type="ARBA" id="ARBA00022692"/>
    </source>
</evidence>
<dbReference type="EMBL" id="MDHN01000010">
    <property type="protein sequence ID" value="OFC71878.1"/>
    <property type="molecule type" value="Genomic_DNA"/>
</dbReference>
<name>A0A1E7ZEC1_9ALTE</name>
<keyword evidence="6 9" id="KW-0812">Transmembrane</keyword>
<evidence type="ECO:0000256" key="3">
    <source>
        <dbReference type="ARBA" id="ARBA00018831"/>
    </source>
</evidence>
<dbReference type="Pfam" id="PF04217">
    <property type="entry name" value="DUF412"/>
    <property type="match status" value="1"/>
</dbReference>
<accession>A0A1E7ZEC1</accession>
<evidence type="ECO:0000256" key="4">
    <source>
        <dbReference type="ARBA" id="ARBA00022475"/>
    </source>
</evidence>
<evidence type="ECO:0000256" key="5">
    <source>
        <dbReference type="ARBA" id="ARBA00022519"/>
    </source>
</evidence>
<evidence type="ECO:0000256" key="1">
    <source>
        <dbReference type="ARBA" id="ARBA00004429"/>
    </source>
</evidence>
<feature type="transmembrane region" description="Helical" evidence="9">
    <location>
        <begin position="48"/>
        <end position="65"/>
    </location>
</feature>
<evidence type="ECO:0000313" key="11">
    <source>
        <dbReference type="Proteomes" id="UP000175691"/>
    </source>
</evidence>
<keyword evidence="7 9" id="KW-1133">Transmembrane helix</keyword>
<comment type="subcellular location">
    <subcellularLocation>
        <location evidence="1">Cell inner membrane</location>
        <topology evidence="1">Multi-pass membrane protein</topology>
    </subcellularLocation>
</comment>
<evidence type="ECO:0000256" key="2">
    <source>
        <dbReference type="ARBA" id="ARBA00009474"/>
    </source>
</evidence>
<reference evidence="10 11" key="1">
    <citation type="submission" date="2016-08" db="EMBL/GenBank/DDBJ databases">
        <authorList>
            <person name="Seilhamer J.J."/>
        </authorList>
    </citation>
    <scope>NUCLEOTIDE SEQUENCE [LARGE SCALE GENOMIC DNA]</scope>
    <source>
        <strain evidence="10 11">KCTC 42603</strain>
    </source>
</reference>
<protein>
    <recommendedName>
        <fullName evidence="3">UPF0208 membrane protein YfbV</fullName>
    </recommendedName>
</protein>
<keyword evidence="11" id="KW-1185">Reference proteome</keyword>
<keyword evidence="8 9" id="KW-0472">Membrane</keyword>
<dbReference type="InterPro" id="IPR007334">
    <property type="entry name" value="UPF0208"/>
</dbReference>
<evidence type="ECO:0000256" key="7">
    <source>
        <dbReference type="ARBA" id="ARBA00022989"/>
    </source>
</evidence>
<organism evidence="10 11">
    <name type="scientific">Alteromonas confluentis</name>
    <dbReference type="NCBI Taxonomy" id="1656094"/>
    <lineage>
        <taxon>Bacteria</taxon>
        <taxon>Pseudomonadati</taxon>
        <taxon>Pseudomonadota</taxon>
        <taxon>Gammaproteobacteria</taxon>
        <taxon>Alteromonadales</taxon>
        <taxon>Alteromonadaceae</taxon>
        <taxon>Alteromonas/Salinimonas group</taxon>
        <taxon>Alteromonas</taxon>
    </lineage>
</organism>
<keyword evidence="5" id="KW-0997">Cell inner membrane</keyword>
<dbReference type="Proteomes" id="UP000175691">
    <property type="component" value="Unassembled WGS sequence"/>
</dbReference>